<organism evidence="2 3">
    <name type="scientific">Dreissena polymorpha</name>
    <name type="common">Zebra mussel</name>
    <name type="synonym">Mytilus polymorpha</name>
    <dbReference type="NCBI Taxonomy" id="45954"/>
    <lineage>
        <taxon>Eukaryota</taxon>
        <taxon>Metazoa</taxon>
        <taxon>Spiralia</taxon>
        <taxon>Lophotrochozoa</taxon>
        <taxon>Mollusca</taxon>
        <taxon>Bivalvia</taxon>
        <taxon>Autobranchia</taxon>
        <taxon>Heteroconchia</taxon>
        <taxon>Euheterodonta</taxon>
        <taxon>Imparidentia</taxon>
        <taxon>Neoheterodontei</taxon>
        <taxon>Myida</taxon>
        <taxon>Dreissenoidea</taxon>
        <taxon>Dreissenidae</taxon>
        <taxon>Dreissena</taxon>
    </lineage>
</organism>
<evidence type="ECO:0000256" key="1">
    <source>
        <dbReference type="SAM" id="SignalP"/>
    </source>
</evidence>
<keyword evidence="1" id="KW-0732">Signal</keyword>
<sequence length="70" mass="7760">MRAGWLAGWLAGWRAGGLAEQASKNARQEKGMLMMGWEKAHLSAGINLDVKLPNMERALKFYDPRESIGS</sequence>
<evidence type="ECO:0000313" key="3">
    <source>
        <dbReference type="Proteomes" id="UP000828390"/>
    </source>
</evidence>
<comment type="caution">
    <text evidence="2">The sequence shown here is derived from an EMBL/GenBank/DDBJ whole genome shotgun (WGS) entry which is preliminary data.</text>
</comment>
<feature type="signal peptide" evidence="1">
    <location>
        <begin position="1"/>
        <end position="19"/>
    </location>
</feature>
<feature type="chain" id="PRO_5039240474" evidence="1">
    <location>
        <begin position="20"/>
        <end position="70"/>
    </location>
</feature>
<dbReference type="EMBL" id="JAIWYP010000007">
    <property type="protein sequence ID" value="KAH3793842.1"/>
    <property type="molecule type" value="Genomic_DNA"/>
</dbReference>
<proteinExistence type="predicted"/>
<protein>
    <submittedName>
        <fullName evidence="2">Uncharacterized protein</fullName>
    </submittedName>
</protein>
<dbReference type="Proteomes" id="UP000828390">
    <property type="component" value="Unassembled WGS sequence"/>
</dbReference>
<reference evidence="2" key="2">
    <citation type="submission" date="2020-11" db="EMBL/GenBank/DDBJ databases">
        <authorList>
            <person name="McCartney M.A."/>
            <person name="Auch B."/>
            <person name="Kono T."/>
            <person name="Mallez S."/>
            <person name="Becker A."/>
            <person name="Gohl D.M."/>
            <person name="Silverstein K.A.T."/>
            <person name="Koren S."/>
            <person name="Bechman K.B."/>
            <person name="Herman A."/>
            <person name="Abrahante J.E."/>
            <person name="Garbe J."/>
        </authorList>
    </citation>
    <scope>NUCLEOTIDE SEQUENCE</scope>
    <source>
        <strain evidence="2">Duluth1</strain>
        <tissue evidence="2">Whole animal</tissue>
    </source>
</reference>
<accession>A0A9D4F8W9</accession>
<reference evidence="2" key="1">
    <citation type="journal article" date="2019" name="bioRxiv">
        <title>The Genome of the Zebra Mussel, Dreissena polymorpha: A Resource for Invasive Species Research.</title>
        <authorList>
            <person name="McCartney M.A."/>
            <person name="Auch B."/>
            <person name="Kono T."/>
            <person name="Mallez S."/>
            <person name="Zhang Y."/>
            <person name="Obille A."/>
            <person name="Becker A."/>
            <person name="Abrahante J.E."/>
            <person name="Garbe J."/>
            <person name="Badalamenti J.P."/>
            <person name="Herman A."/>
            <person name="Mangelson H."/>
            <person name="Liachko I."/>
            <person name="Sullivan S."/>
            <person name="Sone E.D."/>
            <person name="Koren S."/>
            <person name="Silverstein K.A.T."/>
            <person name="Beckman K.B."/>
            <person name="Gohl D.M."/>
        </authorList>
    </citation>
    <scope>NUCLEOTIDE SEQUENCE</scope>
    <source>
        <strain evidence="2">Duluth1</strain>
        <tissue evidence="2">Whole animal</tissue>
    </source>
</reference>
<keyword evidence="3" id="KW-1185">Reference proteome</keyword>
<evidence type="ECO:0000313" key="2">
    <source>
        <dbReference type="EMBL" id="KAH3793842.1"/>
    </source>
</evidence>
<gene>
    <name evidence="2" type="ORF">DPMN_147364</name>
</gene>
<dbReference type="AlphaFoldDB" id="A0A9D4F8W9"/>
<name>A0A9D4F8W9_DREPO</name>